<dbReference type="RefSeq" id="WP_204075503.1">
    <property type="nucleotide sequence ID" value="NZ_BAABHI010000003.1"/>
</dbReference>
<proteinExistence type="predicted"/>
<dbReference type="InterPro" id="IPR041413">
    <property type="entry name" value="MLTR_LBD"/>
</dbReference>
<dbReference type="CDD" id="cd00093">
    <property type="entry name" value="HTH_XRE"/>
    <property type="match status" value="1"/>
</dbReference>
<sequence length="266" mass="29748">MRDGRQLGAFLTARRKVTSRDQAGLQPGGRRNASGLSRVEVAHLAGISHDYYVRIEQGRVPHPSHRVLEALAQVLRLDSEATRYLHRLANPCTGEPPAADPPEARATRLVDKLHWPAIALNRRMDVLARNHMATVLHGGLRHGDNLMRMLFLNPVAHEGILEWDQEAALHVAHLRATTGVSGHSFAAELVEELSSESRRFHELWRRYDVGLIKPGPLRLRYRGLGDLTLERETLLVADADMFIFTLEPEIGTPTEKALSLMASGWI</sequence>
<accession>A0A8J3XFQ2</accession>
<dbReference type="Gene3D" id="3.30.450.180">
    <property type="match status" value="1"/>
</dbReference>
<dbReference type="SMART" id="SM00530">
    <property type="entry name" value="HTH_XRE"/>
    <property type="match status" value="1"/>
</dbReference>
<name>A0A8J3XFQ2_9ACTN</name>
<dbReference type="PROSITE" id="PS50943">
    <property type="entry name" value="HTH_CROC1"/>
    <property type="match status" value="1"/>
</dbReference>
<dbReference type="Gene3D" id="1.10.260.40">
    <property type="entry name" value="lambda repressor-like DNA-binding domains"/>
    <property type="match status" value="1"/>
</dbReference>
<dbReference type="SUPFAM" id="SSF47413">
    <property type="entry name" value="lambda repressor-like DNA-binding domains"/>
    <property type="match status" value="1"/>
</dbReference>
<dbReference type="InterPro" id="IPR010982">
    <property type="entry name" value="Lambda_DNA-bd_dom_sf"/>
</dbReference>
<dbReference type="PANTHER" id="PTHR35010">
    <property type="entry name" value="BLL4672 PROTEIN-RELATED"/>
    <property type="match status" value="1"/>
</dbReference>
<dbReference type="PANTHER" id="PTHR35010:SF2">
    <property type="entry name" value="BLL4672 PROTEIN"/>
    <property type="match status" value="1"/>
</dbReference>
<organism evidence="2 3">
    <name type="scientific">Planotetraspora phitsanulokensis</name>
    <dbReference type="NCBI Taxonomy" id="575192"/>
    <lineage>
        <taxon>Bacteria</taxon>
        <taxon>Bacillati</taxon>
        <taxon>Actinomycetota</taxon>
        <taxon>Actinomycetes</taxon>
        <taxon>Streptosporangiales</taxon>
        <taxon>Streptosporangiaceae</taxon>
        <taxon>Planotetraspora</taxon>
    </lineage>
</organism>
<dbReference type="GO" id="GO:0003677">
    <property type="term" value="F:DNA binding"/>
    <property type="evidence" value="ECO:0007669"/>
    <property type="project" value="InterPro"/>
</dbReference>
<dbReference type="InterPro" id="IPR001387">
    <property type="entry name" value="Cro/C1-type_HTH"/>
</dbReference>
<reference evidence="2 3" key="1">
    <citation type="submission" date="2021-01" db="EMBL/GenBank/DDBJ databases">
        <title>Whole genome shotgun sequence of Planotetraspora phitsanulokensis NBRC 104273.</title>
        <authorList>
            <person name="Komaki H."/>
            <person name="Tamura T."/>
        </authorList>
    </citation>
    <scope>NUCLEOTIDE SEQUENCE [LARGE SCALE GENOMIC DNA]</scope>
    <source>
        <strain evidence="2 3">NBRC 104273</strain>
    </source>
</reference>
<dbReference type="AlphaFoldDB" id="A0A8J3XFQ2"/>
<feature type="domain" description="HTH cro/C1-type" evidence="1">
    <location>
        <begin position="31"/>
        <end position="82"/>
    </location>
</feature>
<dbReference type="Pfam" id="PF17765">
    <property type="entry name" value="MLTR_LBD"/>
    <property type="match status" value="1"/>
</dbReference>
<evidence type="ECO:0000313" key="2">
    <source>
        <dbReference type="EMBL" id="GII39952.1"/>
    </source>
</evidence>
<dbReference type="Proteomes" id="UP000622547">
    <property type="component" value="Unassembled WGS sequence"/>
</dbReference>
<dbReference type="EMBL" id="BOOP01000022">
    <property type="protein sequence ID" value="GII39952.1"/>
    <property type="molecule type" value="Genomic_DNA"/>
</dbReference>
<gene>
    <name evidence="2" type="ORF">Pph01_49550</name>
</gene>
<comment type="caution">
    <text evidence="2">The sequence shown here is derived from an EMBL/GenBank/DDBJ whole genome shotgun (WGS) entry which is preliminary data.</text>
</comment>
<keyword evidence="3" id="KW-1185">Reference proteome</keyword>
<evidence type="ECO:0000313" key="3">
    <source>
        <dbReference type="Proteomes" id="UP000622547"/>
    </source>
</evidence>
<dbReference type="Pfam" id="PF13560">
    <property type="entry name" value="HTH_31"/>
    <property type="match status" value="1"/>
</dbReference>
<protein>
    <submittedName>
        <fullName evidence="2">Transcriptional regulator</fullName>
    </submittedName>
</protein>
<evidence type="ECO:0000259" key="1">
    <source>
        <dbReference type="PROSITE" id="PS50943"/>
    </source>
</evidence>